<proteinExistence type="predicted"/>
<dbReference type="GO" id="GO:0016779">
    <property type="term" value="F:nucleotidyltransferase activity"/>
    <property type="evidence" value="ECO:0007669"/>
    <property type="project" value="UniProtKB-KW"/>
</dbReference>
<evidence type="ECO:0000259" key="1">
    <source>
        <dbReference type="PROSITE" id="PS51459"/>
    </source>
</evidence>
<dbReference type="EC" id="2.7.7.-" evidence="2"/>
<gene>
    <name evidence="2" type="ORF">MBORA_12380</name>
</gene>
<dbReference type="PROSITE" id="PS51459">
    <property type="entry name" value="FIDO"/>
    <property type="match status" value="1"/>
</dbReference>
<comment type="caution">
    <text evidence="2">The sequence shown here is derived from an EMBL/GenBank/DDBJ whole genome shotgun (WGS) entry which is preliminary data.</text>
</comment>
<dbReference type="InterPro" id="IPR036597">
    <property type="entry name" value="Fido-like_dom_sf"/>
</dbReference>
<dbReference type="OrthoDB" id="350952at2157"/>
<keyword evidence="2" id="KW-0548">Nucleotidyltransferase</keyword>
<dbReference type="Gene3D" id="1.10.3290.10">
    <property type="entry name" value="Fido-like domain"/>
    <property type="match status" value="1"/>
</dbReference>
<dbReference type="Pfam" id="PF02661">
    <property type="entry name" value="Fic"/>
    <property type="match status" value="1"/>
</dbReference>
<protein>
    <submittedName>
        <fullName evidence="2">Adenosine monophosphate-protein transferase SoFic</fullName>
        <ecNumber evidence="2">2.7.7.-</ecNumber>
    </submittedName>
</protein>
<dbReference type="STRING" id="66851.MBORA_12380"/>
<evidence type="ECO:0000313" key="3">
    <source>
        <dbReference type="Proteomes" id="UP000077428"/>
    </source>
</evidence>
<keyword evidence="3" id="KW-1185">Reference proteome</keyword>
<dbReference type="SUPFAM" id="SSF140931">
    <property type="entry name" value="Fic-like"/>
    <property type="match status" value="1"/>
</dbReference>
<evidence type="ECO:0000313" key="2">
    <source>
        <dbReference type="EMBL" id="KZX12483.1"/>
    </source>
</evidence>
<dbReference type="InterPro" id="IPR003812">
    <property type="entry name" value="Fido"/>
</dbReference>
<feature type="domain" description="Fido" evidence="1">
    <location>
        <begin position="100"/>
        <end position="250"/>
    </location>
</feature>
<dbReference type="InterPro" id="IPR036388">
    <property type="entry name" value="WH-like_DNA-bd_sf"/>
</dbReference>
<dbReference type="GO" id="GO:0003700">
    <property type="term" value="F:DNA-binding transcription factor activity"/>
    <property type="evidence" value="ECO:0007669"/>
    <property type="project" value="InterPro"/>
</dbReference>
<dbReference type="Proteomes" id="UP000077428">
    <property type="component" value="Unassembled WGS sequence"/>
</dbReference>
<organism evidence="2 3">
    <name type="scientific">Methanobrevibacter oralis</name>
    <dbReference type="NCBI Taxonomy" id="66851"/>
    <lineage>
        <taxon>Archaea</taxon>
        <taxon>Methanobacteriati</taxon>
        <taxon>Methanobacteriota</taxon>
        <taxon>Methanomada group</taxon>
        <taxon>Methanobacteria</taxon>
        <taxon>Methanobacteriales</taxon>
        <taxon>Methanobacteriaceae</taxon>
        <taxon>Methanobrevibacter</taxon>
    </lineage>
</organism>
<dbReference type="InterPro" id="IPR000835">
    <property type="entry name" value="HTH_MarR-typ"/>
</dbReference>
<dbReference type="PANTHER" id="PTHR13504">
    <property type="entry name" value="FIDO DOMAIN-CONTAINING PROTEIN DDB_G0283145"/>
    <property type="match status" value="1"/>
</dbReference>
<dbReference type="SUPFAM" id="SSF46785">
    <property type="entry name" value="Winged helix' DNA-binding domain"/>
    <property type="match status" value="1"/>
</dbReference>
<sequence length="339" mass="39304">MFEPQFTYTNKIVDYIAKIASAKEIIINAKLIPLYDTQLKQEALIKSSHYSTSIEGNPLKLEEVKTLINNNQEPTTKAEQEVLNYFNVLNNLNRYSDKIVTKNTILSVHKDLTKGLLRDSEYEGKFRDTKVFVGNLHTKEINYMPPDAYKVPYLVDELLDWLNNSTDEIYPIIIAGILHYELVRIHPFIDGNGRTSRLMATLILSIHKFNIYNYFTLDEYYNQDRQAYVDALKSADKNHDLTNWLEYFCYGVLYSIDKVKSEVLSLAQITSKYDNAIKLTPNEISVLTLLEEKNHIQNKDIQKLLNISPQASYKIIKKLKDKKIIESTGKGRNTEYILK</sequence>
<dbReference type="RefSeq" id="WP_042694231.1">
    <property type="nucleotide sequence ID" value="NZ_CABMAB010000034.1"/>
</dbReference>
<keyword evidence="2" id="KW-0808">Transferase</keyword>
<accession>A0A166AUC7</accession>
<dbReference type="Gene3D" id="1.10.10.10">
    <property type="entry name" value="Winged helix-like DNA-binding domain superfamily/Winged helix DNA-binding domain"/>
    <property type="match status" value="1"/>
</dbReference>
<name>A0A166AUC7_METOA</name>
<dbReference type="PATRIC" id="fig|66851.6.peg.1342"/>
<dbReference type="InterPro" id="IPR036390">
    <property type="entry name" value="WH_DNA-bd_sf"/>
</dbReference>
<dbReference type="AlphaFoldDB" id="A0A166AUC7"/>
<dbReference type="Pfam" id="PF01047">
    <property type="entry name" value="MarR"/>
    <property type="match status" value="1"/>
</dbReference>
<reference evidence="3" key="1">
    <citation type="journal article" date="2016" name="Genome Announc.">
        <title>Draft Genome Sequences of Methanobrevibacter curvatus DSM11111, Methanobrevibacter cuticularis DSM11139, Methanobrevibacter filiformis DSM11501, and Methanobrevibacter oralis DSM7256.</title>
        <authorList>
            <person name="Poehlein A."/>
            <person name="Seedorf H."/>
        </authorList>
    </citation>
    <scope>NUCLEOTIDE SEQUENCE [LARGE SCALE GENOMIC DNA]</scope>
    <source>
        <strain evidence="3">DSM 7256 / JCM 30027 / ZR</strain>
    </source>
</reference>
<dbReference type="InterPro" id="IPR040198">
    <property type="entry name" value="Fido_containing"/>
</dbReference>
<dbReference type="PANTHER" id="PTHR13504:SF38">
    <property type="entry name" value="FIDO DOMAIN-CONTAINING PROTEIN"/>
    <property type="match status" value="1"/>
</dbReference>
<dbReference type="EMBL" id="LWMU01000070">
    <property type="protein sequence ID" value="KZX12483.1"/>
    <property type="molecule type" value="Genomic_DNA"/>
</dbReference>